<keyword evidence="3" id="KW-0406">Ion transport</keyword>
<dbReference type="GO" id="GO:0016020">
    <property type="term" value="C:membrane"/>
    <property type="evidence" value="ECO:0007669"/>
    <property type="project" value="UniProtKB-SubCell"/>
</dbReference>
<keyword evidence="6" id="KW-1185">Reference proteome</keyword>
<dbReference type="GO" id="GO:0004888">
    <property type="term" value="F:transmembrane signaling receptor activity"/>
    <property type="evidence" value="ECO:0007669"/>
    <property type="project" value="InterPro"/>
</dbReference>
<dbReference type="InterPro" id="IPR006201">
    <property type="entry name" value="Neur_channel"/>
</dbReference>
<keyword evidence="3" id="KW-0813">Transport</keyword>
<dbReference type="PROSITE" id="PS00236">
    <property type="entry name" value="NEUROTR_ION_CHANNEL"/>
    <property type="match status" value="1"/>
</dbReference>
<dbReference type="AlphaFoldDB" id="A0A7R8D1F6"/>
<dbReference type="SUPFAM" id="SSF63712">
    <property type="entry name" value="Nicotinic receptor ligand binding domain-like"/>
    <property type="match status" value="1"/>
</dbReference>
<dbReference type="Gene3D" id="2.70.170.10">
    <property type="entry name" value="Neurotransmitter-gated ion-channel ligand-binding domain"/>
    <property type="match status" value="1"/>
</dbReference>
<keyword evidence="3" id="KW-0407">Ion channel</keyword>
<dbReference type="PANTHER" id="PTHR18945">
    <property type="entry name" value="NEUROTRANSMITTER GATED ION CHANNEL"/>
    <property type="match status" value="1"/>
</dbReference>
<keyword evidence="5" id="KW-0675">Receptor</keyword>
<name>A0A7R8D1F6_LEPSM</name>
<evidence type="ECO:0000259" key="4">
    <source>
        <dbReference type="Pfam" id="PF02931"/>
    </source>
</evidence>
<dbReference type="OrthoDB" id="442503at2759"/>
<comment type="similarity">
    <text evidence="3">Belongs to the ligand-gated ion channel (TC 1.A.9) family.</text>
</comment>
<accession>A0A7R8D1F6</accession>
<sequence>MTSVVIQILLFLRREHFIIVVNGFQNTYNGPLSACAYLGVYFINRKFQFCLRNYNTFVSISLKNKLVVPLGKATEVAIKLYVRSLGSINPDTMDYQVDLYLRQHWFDSRLNHPGLLEPMDLNDPNLVKALWKPEVYFPNAKDAEFQYVTVPNVLVRIDPGGAILYMLRLKLKFSCMMELSKFPLDEQYCTMEIASFSKTTKELIPSMERY</sequence>
<dbReference type="GO" id="GO:0005230">
    <property type="term" value="F:extracellular ligand-gated monoatomic ion channel activity"/>
    <property type="evidence" value="ECO:0007669"/>
    <property type="project" value="InterPro"/>
</dbReference>
<evidence type="ECO:0000313" key="5">
    <source>
        <dbReference type="EMBL" id="CAF2995208.1"/>
    </source>
</evidence>
<reference evidence="5" key="1">
    <citation type="submission" date="2021-02" db="EMBL/GenBank/DDBJ databases">
        <authorList>
            <person name="Bekaert M."/>
        </authorList>
    </citation>
    <scope>NUCLEOTIDE SEQUENCE</scope>
    <source>
        <strain evidence="5">IoA-00</strain>
    </source>
</reference>
<dbReference type="InterPro" id="IPR006202">
    <property type="entry name" value="Neur_chan_lig-bd"/>
</dbReference>
<keyword evidence="2" id="KW-0472">Membrane</keyword>
<dbReference type="Proteomes" id="UP000675881">
    <property type="component" value="Chromosome 7"/>
</dbReference>
<dbReference type="EMBL" id="HG994586">
    <property type="protein sequence ID" value="CAF2995208.1"/>
    <property type="molecule type" value="Genomic_DNA"/>
</dbReference>
<dbReference type="Pfam" id="PF02931">
    <property type="entry name" value="Neur_chan_LBD"/>
    <property type="match status" value="1"/>
</dbReference>
<proteinExistence type="inferred from homology"/>
<protein>
    <submittedName>
        <fullName evidence="5">Glycine receptor subunit alpha-2</fullName>
    </submittedName>
</protein>
<dbReference type="InterPro" id="IPR036734">
    <property type="entry name" value="Neur_chan_lig-bd_sf"/>
</dbReference>
<evidence type="ECO:0000313" key="6">
    <source>
        <dbReference type="Proteomes" id="UP000675881"/>
    </source>
</evidence>
<dbReference type="PRINTS" id="PR00252">
    <property type="entry name" value="NRIONCHANNEL"/>
</dbReference>
<dbReference type="InterPro" id="IPR018000">
    <property type="entry name" value="Neurotransmitter_ion_chnl_CS"/>
</dbReference>
<evidence type="ECO:0000256" key="3">
    <source>
        <dbReference type="RuleBase" id="RU000687"/>
    </source>
</evidence>
<evidence type="ECO:0000256" key="2">
    <source>
        <dbReference type="ARBA" id="ARBA00023136"/>
    </source>
</evidence>
<organism evidence="5 6">
    <name type="scientific">Lepeophtheirus salmonis</name>
    <name type="common">Salmon louse</name>
    <name type="synonym">Caligus salmonis</name>
    <dbReference type="NCBI Taxonomy" id="72036"/>
    <lineage>
        <taxon>Eukaryota</taxon>
        <taxon>Metazoa</taxon>
        <taxon>Ecdysozoa</taxon>
        <taxon>Arthropoda</taxon>
        <taxon>Crustacea</taxon>
        <taxon>Multicrustacea</taxon>
        <taxon>Hexanauplia</taxon>
        <taxon>Copepoda</taxon>
        <taxon>Siphonostomatoida</taxon>
        <taxon>Caligidae</taxon>
        <taxon>Lepeophtheirus</taxon>
    </lineage>
</organism>
<evidence type="ECO:0000256" key="1">
    <source>
        <dbReference type="ARBA" id="ARBA00004141"/>
    </source>
</evidence>
<feature type="domain" description="Neurotransmitter-gated ion-channel ligand-binding" evidence="4">
    <location>
        <begin position="64"/>
        <end position="204"/>
    </location>
</feature>
<comment type="subcellular location">
    <subcellularLocation>
        <location evidence="1">Membrane</location>
        <topology evidence="1">Multi-pass membrane protein</topology>
    </subcellularLocation>
</comment>
<gene>
    <name evidence="5" type="ORF">LSAA_13114</name>
</gene>